<evidence type="ECO:0000256" key="3">
    <source>
        <dbReference type="ARBA" id="ARBA00022452"/>
    </source>
</evidence>
<keyword evidence="4 10" id="KW-0812">Transmembrane</keyword>
<evidence type="ECO:0000256" key="10">
    <source>
        <dbReference type="PROSITE-ProRule" id="PRU01360"/>
    </source>
</evidence>
<keyword evidence="9 10" id="KW-0998">Cell outer membrane</keyword>
<proteinExistence type="inferred from homology"/>
<evidence type="ECO:0000259" key="13">
    <source>
        <dbReference type="Pfam" id="PF00593"/>
    </source>
</evidence>
<feature type="domain" description="TonB-dependent receptor plug" evidence="14">
    <location>
        <begin position="49"/>
        <end position="155"/>
    </location>
</feature>
<accession>A0A1E5T5P2</accession>
<dbReference type="InterPro" id="IPR000531">
    <property type="entry name" value="Beta-barrel_TonB"/>
</dbReference>
<evidence type="ECO:0000259" key="14">
    <source>
        <dbReference type="Pfam" id="PF07715"/>
    </source>
</evidence>
<comment type="similarity">
    <text evidence="10 11">Belongs to the TonB-dependent receptor family.</text>
</comment>
<dbReference type="Proteomes" id="UP000095552">
    <property type="component" value="Unassembled WGS sequence"/>
</dbReference>
<dbReference type="GO" id="GO:0009279">
    <property type="term" value="C:cell outer membrane"/>
    <property type="evidence" value="ECO:0007669"/>
    <property type="project" value="UniProtKB-SubCell"/>
</dbReference>
<name>A0A1E5T5P2_9BACT</name>
<feature type="signal peptide" evidence="12">
    <location>
        <begin position="1"/>
        <end position="23"/>
    </location>
</feature>
<keyword evidence="5 12" id="KW-0732">Signal</keyword>
<feature type="domain" description="TonB-dependent receptor-like beta-barrel" evidence="13">
    <location>
        <begin position="184"/>
        <end position="599"/>
    </location>
</feature>
<dbReference type="Gene3D" id="2.170.130.10">
    <property type="entry name" value="TonB-dependent receptor, plug domain"/>
    <property type="match status" value="1"/>
</dbReference>
<sequence length="625" mass="68718">MIKIRLRGAILGVLLGTSLFSYAQEKKDTTDLGAVVVTGTRFVTPIEKSGKVIYKLTAEDIRKTPGATVAELLNQLPGINIDGAFGTPGTNLDYNLRGGRNRQTLILVDGLPINDPSSIANDYDLRLLNSASVEYIEVLKGGASTLYGTGAAAGVINIKLKEGTSAKPEVTLTQTVGSFETGNTNLDVNGRSDKLSYLAGAAFSTSEGFSAAEDTDPTQTFGDDGFERYSGRTKLTYDFTESFKLGANLSYDRVRSDYDGGAFFDADNTFSITQVSYGLQPQYNYEGGRAQLKLNFNRVKREFMSAFPSSALGKNLQADFTNEFFFNDKIKAIAGIQYQRFQFQNGAEEPKATNFDPYLNLSADLSDAFTLNAGVRLNNHSEYGNNFVYNLNPSYLFELSENDKLKLFGSYSTAFVAPSLFQLFASGFGNTNLDAEETQSIEFGASLYLGDKLTLNVEYFDRTEENAIEFVSQFDGMGNFIGGGYQNVNGERQIDGIETDLDWNVTEDLNVQLHYASYQFGDETQFYRIPDIKYGLNVGYTIAKNTNVRLKYTHFGERTAAIFSAPFLVSLDSYNLVDLSISHELNDGRVVLSGAVNNLFDEDFVGVYGFATRPANVTFGVSLKL</sequence>
<dbReference type="SUPFAM" id="SSF56935">
    <property type="entry name" value="Porins"/>
    <property type="match status" value="1"/>
</dbReference>
<dbReference type="InterPro" id="IPR039426">
    <property type="entry name" value="TonB-dep_rcpt-like"/>
</dbReference>
<dbReference type="EMBL" id="MDGQ01000003">
    <property type="protein sequence ID" value="OEK06702.1"/>
    <property type="molecule type" value="Genomic_DNA"/>
</dbReference>
<dbReference type="InterPro" id="IPR012910">
    <property type="entry name" value="Plug_dom"/>
</dbReference>
<keyword evidence="8" id="KW-0675">Receptor</keyword>
<dbReference type="OrthoDB" id="9758472at2"/>
<dbReference type="CDD" id="cd01347">
    <property type="entry name" value="ligand_gated_channel"/>
    <property type="match status" value="1"/>
</dbReference>
<evidence type="ECO:0000256" key="5">
    <source>
        <dbReference type="ARBA" id="ARBA00022729"/>
    </source>
</evidence>
<dbReference type="InterPro" id="IPR036942">
    <property type="entry name" value="Beta-barrel_TonB_sf"/>
</dbReference>
<keyword evidence="6 11" id="KW-0798">TonB box</keyword>
<dbReference type="Pfam" id="PF07715">
    <property type="entry name" value="Plug"/>
    <property type="match status" value="1"/>
</dbReference>
<evidence type="ECO:0000256" key="6">
    <source>
        <dbReference type="ARBA" id="ARBA00023077"/>
    </source>
</evidence>
<protein>
    <recommendedName>
        <fullName evidence="17">TonB-dependent receptor plug domain-containing protein</fullName>
    </recommendedName>
</protein>
<dbReference type="GO" id="GO:0015344">
    <property type="term" value="F:siderophore uptake transmembrane transporter activity"/>
    <property type="evidence" value="ECO:0007669"/>
    <property type="project" value="TreeGrafter"/>
</dbReference>
<dbReference type="AlphaFoldDB" id="A0A1E5T5P2"/>
<keyword evidence="3 10" id="KW-1134">Transmembrane beta strand</keyword>
<keyword evidence="2 10" id="KW-0813">Transport</keyword>
<dbReference type="GO" id="GO:0044718">
    <property type="term" value="P:siderophore transmembrane transport"/>
    <property type="evidence" value="ECO:0007669"/>
    <property type="project" value="TreeGrafter"/>
</dbReference>
<keyword evidence="7 10" id="KW-0472">Membrane</keyword>
<evidence type="ECO:0000256" key="8">
    <source>
        <dbReference type="ARBA" id="ARBA00023170"/>
    </source>
</evidence>
<evidence type="ECO:0000256" key="4">
    <source>
        <dbReference type="ARBA" id="ARBA00022692"/>
    </source>
</evidence>
<dbReference type="InterPro" id="IPR037066">
    <property type="entry name" value="Plug_dom_sf"/>
</dbReference>
<feature type="chain" id="PRO_5009186008" description="TonB-dependent receptor plug domain-containing protein" evidence="12">
    <location>
        <begin position="24"/>
        <end position="625"/>
    </location>
</feature>
<evidence type="ECO:0008006" key="17">
    <source>
        <dbReference type="Google" id="ProtNLM"/>
    </source>
</evidence>
<keyword evidence="16" id="KW-1185">Reference proteome</keyword>
<evidence type="ECO:0000313" key="16">
    <source>
        <dbReference type="Proteomes" id="UP000095552"/>
    </source>
</evidence>
<gene>
    <name evidence="15" type="ORF">BFP71_03300</name>
</gene>
<comment type="caution">
    <text evidence="15">The sequence shown here is derived from an EMBL/GenBank/DDBJ whole genome shotgun (WGS) entry which is preliminary data.</text>
</comment>
<dbReference type="Pfam" id="PF00593">
    <property type="entry name" value="TonB_dep_Rec_b-barrel"/>
    <property type="match status" value="1"/>
</dbReference>
<evidence type="ECO:0000313" key="15">
    <source>
        <dbReference type="EMBL" id="OEK06702.1"/>
    </source>
</evidence>
<dbReference type="PANTHER" id="PTHR30069:SF29">
    <property type="entry name" value="HEMOGLOBIN AND HEMOGLOBIN-HAPTOGLOBIN-BINDING PROTEIN 1-RELATED"/>
    <property type="match status" value="1"/>
</dbReference>
<evidence type="ECO:0000256" key="12">
    <source>
        <dbReference type="SAM" id="SignalP"/>
    </source>
</evidence>
<dbReference type="RefSeq" id="WP_069834014.1">
    <property type="nucleotide sequence ID" value="NZ_MDGQ01000003.1"/>
</dbReference>
<dbReference type="PROSITE" id="PS52016">
    <property type="entry name" value="TONB_DEPENDENT_REC_3"/>
    <property type="match status" value="1"/>
</dbReference>
<reference evidence="15 16" key="1">
    <citation type="submission" date="2016-08" db="EMBL/GenBank/DDBJ databases">
        <title>Draft genome of Fabibacter sp. strain SK-8.</title>
        <authorList>
            <person name="Wong S.-K."/>
            <person name="Hamasaki K."/>
            <person name="Yoshizawa S."/>
        </authorList>
    </citation>
    <scope>NUCLEOTIDE SEQUENCE [LARGE SCALE GENOMIC DNA]</scope>
    <source>
        <strain evidence="15 16">SK-8</strain>
    </source>
</reference>
<dbReference type="Gene3D" id="2.40.170.20">
    <property type="entry name" value="TonB-dependent receptor, beta-barrel domain"/>
    <property type="match status" value="1"/>
</dbReference>
<evidence type="ECO:0000256" key="7">
    <source>
        <dbReference type="ARBA" id="ARBA00023136"/>
    </source>
</evidence>
<evidence type="ECO:0000256" key="9">
    <source>
        <dbReference type="ARBA" id="ARBA00023237"/>
    </source>
</evidence>
<comment type="subcellular location">
    <subcellularLocation>
        <location evidence="1 10">Cell outer membrane</location>
        <topology evidence="1 10">Multi-pass membrane protein</topology>
    </subcellularLocation>
</comment>
<evidence type="ECO:0000256" key="1">
    <source>
        <dbReference type="ARBA" id="ARBA00004571"/>
    </source>
</evidence>
<dbReference type="STRING" id="1563681.BFP71_03300"/>
<organism evidence="15 16">
    <name type="scientific">Roseivirga misakiensis</name>
    <dbReference type="NCBI Taxonomy" id="1563681"/>
    <lineage>
        <taxon>Bacteria</taxon>
        <taxon>Pseudomonadati</taxon>
        <taxon>Bacteroidota</taxon>
        <taxon>Cytophagia</taxon>
        <taxon>Cytophagales</taxon>
        <taxon>Roseivirgaceae</taxon>
        <taxon>Roseivirga</taxon>
    </lineage>
</organism>
<evidence type="ECO:0000256" key="2">
    <source>
        <dbReference type="ARBA" id="ARBA00022448"/>
    </source>
</evidence>
<evidence type="ECO:0000256" key="11">
    <source>
        <dbReference type="RuleBase" id="RU003357"/>
    </source>
</evidence>
<dbReference type="PANTHER" id="PTHR30069">
    <property type="entry name" value="TONB-DEPENDENT OUTER MEMBRANE RECEPTOR"/>
    <property type="match status" value="1"/>
</dbReference>